<feature type="transmembrane region" description="Helical" evidence="10">
    <location>
        <begin position="369"/>
        <end position="394"/>
    </location>
</feature>
<feature type="transmembrane region" description="Helical" evidence="10">
    <location>
        <begin position="241"/>
        <end position="261"/>
    </location>
</feature>
<dbReference type="InterPro" id="IPR048279">
    <property type="entry name" value="MdtK-like"/>
</dbReference>
<comment type="caution">
    <text evidence="11">The sequence shown here is derived from an EMBL/GenBank/DDBJ whole genome shotgun (WGS) entry which is preliminary data.</text>
</comment>
<feature type="transmembrane region" description="Helical" evidence="10">
    <location>
        <begin position="142"/>
        <end position="163"/>
    </location>
</feature>
<evidence type="ECO:0000256" key="3">
    <source>
        <dbReference type="ARBA" id="ARBA00022106"/>
    </source>
</evidence>
<protein>
    <recommendedName>
        <fullName evidence="3">Multidrug export protein MepA</fullName>
    </recommendedName>
</protein>
<evidence type="ECO:0000256" key="8">
    <source>
        <dbReference type="ARBA" id="ARBA00023136"/>
    </source>
</evidence>
<keyword evidence="6 10" id="KW-0812">Transmembrane</keyword>
<organism evidence="11 12">
    <name type="scientific">Zhenhengia yiwuensis</name>
    <dbReference type="NCBI Taxonomy" id="2763666"/>
    <lineage>
        <taxon>Bacteria</taxon>
        <taxon>Bacillati</taxon>
        <taxon>Bacillota</taxon>
        <taxon>Clostridia</taxon>
        <taxon>Lachnospirales</taxon>
        <taxon>Lachnospiraceae</taxon>
        <taxon>Zhenhengia</taxon>
    </lineage>
</organism>
<evidence type="ECO:0000313" key="11">
    <source>
        <dbReference type="EMBL" id="MBC8579041.1"/>
    </source>
</evidence>
<dbReference type="PIRSF" id="PIRSF006603">
    <property type="entry name" value="DinF"/>
    <property type="match status" value="1"/>
</dbReference>
<dbReference type="AlphaFoldDB" id="A0A926EDK1"/>
<accession>A0A926EDK1</accession>
<keyword evidence="8 10" id="KW-0472">Membrane</keyword>
<feature type="transmembrane region" description="Helical" evidence="10">
    <location>
        <begin position="401"/>
        <end position="422"/>
    </location>
</feature>
<comment type="subcellular location">
    <subcellularLocation>
        <location evidence="1">Cell membrane</location>
        <topology evidence="1">Multi-pass membrane protein</topology>
    </subcellularLocation>
</comment>
<evidence type="ECO:0000256" key="6">
    <source>
        <dbReference type="ARBA" id="ARBA00022692"/>
    </source>
</evidence>
<keyword evidence="7 10" id="KW-1133">Transmembrane helix</keyword>
<dbReference type="GO" id="GO:0042910">
    <property type="term" value="F:xenobiotic transmembrane transporter activity"/>
    <property type="evidence" value="ECO:0007669"/>
    <property type="project" value="InterPro"/>
</dbReference>
<dbReference type="PANTHER" id="PTHR43823:SF3">
    <property type="entry name" value="MULTIDRUG EXPORT PROTEIN MEPA"/>
    <property type="match status" value="1"/>
</dbReference>
<evidence type="ECO:0000256" key="7">
    <source>
        <dbReference type="ARBA" id="ARBA00022989"/>
    </source>
</evidence>
<dbReference type="GO" id="GO:0046677">
    <property type="term" value="P:response to antibiotic"/>
    <property type="evidence" value="ECO:0007669"/>
    <property type="project" value="UniProtKB-KW"/>
</dbReference>
<dbReference type="GO" id="GO:0015297">
    <property type="term" value="F:antiporter activity"/>
    <property type="evidence" value="ECO:0007669"/>
    <property type="project" value="InterPro"/>
</dbReference>
<keyword evidence="5" id="KW-1003">Cell membrane</keyword>
<gene>
    <name evidence="11" type="ORF">H8718_05765</name>
</gene>
<evidence type="ECO:0000256" key="2">
    <source>
        <dbReference type="ARBA" id="ARBA00008417"/>
    </source>
</evidence>
<name>A0A926EDK1_9FIRM</name>
<evidence type="ECO:0000256" key="9">
    <source>
        <dbReference type="ARBA" id="ARBA00023251"/>
    </source>
</evidence>
<feature type="transmembrane region" description="Helical" evidence="10">
    <location>
        <begin position="428"/>
        <end position="448"/>
    </location>
</feature>
<dbReference type="Pfam" id="PF01554">
    <property type="entry name" value="MatE"/>
    <property type="match status" value="2"/>
</dbReference>
<keyword evidence="4" id="KW-0813">Transport</keyword>
<feature type="transmembrane region" description="Helical" evidence="10">
    <location>
        <begin position="21"/>
        <end position="42"/>
    </location>
</feature>
<dbReference type="InterPro" id="IPR045070">
    <property type="entry name" value="MATE_MepA-like"/>
</dbReference>
<feature type="transmembrane region" description="Helical" evidence="10">
    <location>
        <begin position="281"/>
        <end position="305"/>
    </location>
</feature>
<feature type="transmembrane region" description="Helical" evidence="10">
    <location>
        <begin position="326"/>
        <end position="349"/>
    </location>
</feature>
<evidence type="ECO:0000256" key="5">
    <source>
        <dbReference type="ARBA" id="ARBA00022475"/>
    </source>
</evidence>
<keyword evidence="9" id="KW-0046">Antibiotic resistance</keyword>
<dbReference type="InterPro" id="IPR002528">
    <property type="entry name" value="MATE_fam"/>
</dbReference>
<evidence type="ECO:0000313" key="12">
    <source>
        <dbReference type="Proteomes" id="UP000655830"/>
    </source>
</evidence>
<dbReference type="Proteomes" id="UP000655830">
    <property type="component" value="Unassembled WGS sequence"/>
</dbReference>
<comment type="similarity">
    <text evidence="2">Belongs to the multi antimicrobial extrusion (MATE) (TC 2.A.66.1) family. MepA subfamily.</text>
</comment>
<sequence length="466" mass="50102">MTKTQSISRSQLLATEKTEKLIFKFAIPSIISGLVSALYNIVDQIFIGQSIGIVGNAATNVAFPLSILCTSLALLLGVGGAANFNLCLGAGNKEEAGKFAANSVSLMGIIGIILAILVNLFLNPLMIAFGASGEVLPYALTYTGITSLGIPFLIFSIGCSNIIRADGSPTYSMLCTLVGALLNTILDPIFMFGLDMGIAGAALATVISQIISSIMALAYLLRFKTVPLKLSYFKPKAHIGLKITTLGASPCFNQLAMMLVQIIMNNTLTYYGSLSPYGSDIPLACVGVISKVNIIYMAFVLGIAQGCQPIMGFNYGAKNYKRVKRACLQALGAVCVVSLIAFASFQLFPRQIISLFGQGEELYFHFAERYFRIFMFFTFLNGLQPMSSFFFTSIGKAQKGILLSLTRQIVFLIPLILILPRIMGIDGVMYAGPVADGAAALLATFLLTRQFKTLDKLQLQKETAIS</sequence>
<reference evidence="11" key="1">
    <citation type="submission" date="2020-08" db="EMBL/GenBank/DDBJ databases">
        <title>Genome public.</title>
        <authorList>
            <person name="Liu C."/>
            <person name="Sun Q."/>
        </authorList>
    </citation>
    <scope>NUCLEOTIDE SEQUENCE</scope>
    <source>
        <strain evidence="11">NSJ-12</strain>
    </source>
</reference>
<dbReference type="PANTHER" id="PTHR43823">
    <property type="entry name" value="SPORULATION PROTEIN YKVU"/>
    <property type="match status" value="1"/>
</dbReference>
<feature type="transmembrane region" description="Helical" evidence="10">
    <location>
        <begin position="62"/>
        <end position="87"/>
    </location>
</feature>
<evidence type="ECO:0000256" key="1">
    <source>
        <dbReference type="ARBA" id="ARBA00004651"/>
    </source>
</evidence>
<evidence type="ECO:0000256" key="4">
    <source>
        <dbReference type="ARBA" id="ARBA00022448"/>
    </source>
</evidence>
<dbReference type="RefSeq" id="WP_249332194.1">
    <property type="nucleotide sequence ID" value="NZ_JACRSY010000007.1"/>
</dbReference>
<feature type="transmembrane region" description="Helical" evidence="10">
    <location>
        <begin position="198"/>
        <end position="221"/>
    </location>
</feature>
<dbReference type="GO" id="GO:0005886">
    <property type="term" value="C:plasma membrane"/>
    <property type="evidence" value="ECO:0007669"/>
    <property type="project" value="UniProtKB-SubCell"/>
</dbReference>
<keyword evidence="12" id="KW-1185">Reference proteome</keyword>
<proteinExistence type="inferred from homology"/>
<evidence type="ECO:0000256" key="10">
    <source>
        <dbReference type="SAM" id="Phobius"/>
    </source>
</evidence>
<dbReference type="EMBL" id="JACRSY010000007">
    <property type="protein sequence ID" value="MBC8579041.1"/>
    <property type="molecule type" value="Genomic_DNA"/>
</dbReference>
<feature type="transmembrane region" description="Helical" evidence="10">
    <location>
        <begin position="170"/>
        <end position="192"/>
    </location>
</feature>
<feature type="transmembrane region" description="Helical" evidence="10">
    <location>
        <begin position="99"/>
        <end position="122"/>
    </location>
</feature>
<dbReference type="CDD" id="cd13143">
    <property type="entry name" value="MATE_MepA_like"/>
    <property type="match status" value="1"/>
</dbReference>
<dbReference type="InterPro" id="IPR051327">
    <property type="entry name" value="MATE_MepA_subfamily"/>
</dbReference>